<proteinExistence type="predicted"/>
<evidence type="ECO:0000313" key="3">
    <source>
        <dbReference type="Proteomes" id="UP000579945"/>
    </source>
</evidence>
<organism evidence="2 3">
    <name type="scientific">Nonomuraea dietziae</name>
    <dbReference type="NCBI Taxonomy" id="65515"/>
    <lineage>
        <taxon>Bacteria</taxon>
        <taxon>Bacillati</taxon>
        <taxon>Actinomycetota</taxon>
        <taxon>Actinomycetes</taxon>
        <taxon>Streptosporangiales</taxon>
        <taxon>Streptosporangiaceae</taxon>
        <taxon>Nonomuraea</taxon>
    </lineage>
</organism>
<sequence>MATSTGASSAHRGGSGRYGMRSGRVWSQEKEQKDPEAFTQTSVRLRNKILDQAHKLAAAEGVSFAHLVAQLIEERAGRRADAPAQADATTRAKDAAQVVLSEMLPGLDRLPSQSETAA</sequence>
<dbReference type="Proteomes" id="UP000579945">
    <property type="component" value="Unassembled WGS sequence"/>
</dbReference>
<accession>A0A7W5YG80</accession>
<comment type="caution">
    <text evidence="2">The sequence shown here is derived from an EMBL/GenBank/DDBJ whole genome shotgun (WGS) entry which is preliminary data.</text>
</comment>
<evidence type="ECO:0000313" key="2">
    <source>
        <dbReference type="EMBL" id="MBB3733853.1"/>
    </source>
</evidence>
<gene>
    <name evidence="2" type="ORF">FHR33_009806</name>
</gene>
<dbReference type="GeneID" id="95395774"/>
<feature type="region of interest" description="Disordered" evidence="1">
    <location>
        <begin position="1"/>
        <end position="39"/>
    </location>
</feature>
<reference evidence="2 3" key="1">
    <citation type="submission" date="2020-08" db="EMBL/GenBank/DDBJ databases">
        <title>Sequencing the genomes of 1000 actinobacteria strains.</title>
        <authorList>
            <person name="Klenk H.-P."/>
        </authorList>
    </citation>
    <scope>NUCLEOTIDE SEQUENCE [LARGE SCALE GENOMIC DNA]</scope>
    <source>
        <strain evidence="2 3">DSM 44320</strain>
    </source>
</reference>
<dbReference type="AlphaFoldDB" id="A0A7W5YG80"/>
<feature type="compositionally biased region" description="Basic and acidic residues" evidence="1">
    <location>
        <begin position="27"/>
        <end position="36"/>
    </location>
</feature>
<dbReference type="EMBL" id="JACIBV010000003">
    <property type="protein sequence ID" value="MBB3733853.1"/>
    <property type="molecule type" value="Genomic_DNA"/>
</dbReference>
<evidence type="ECO:0000256" key="1">
    <source>
        <dbReference type="SAM" id="MobiDB-lite"/>
    </source>
</evidence>
<keyword evidence="3" id="KW-1185">Reference proteome</keyword>
<dbReference type="RefSeq" id="WP_183662607.1">
    <property type="nucleotide sequence ID" value="NZ_JACIBV010000003.1"/>
</dbReference>
<protein>
    <submittedName>
        <fullName evidence="2">Uncharacterized protein</fullName>
    </submittedName>
</protein>
<name>A0A7W5YG80_9ACTN</name>
<feature type="compositionally biased region" description="Low complexity" evidence="1">
    <location>
        <begin position="1"/>
        <end position="24"/>
    </location>
</feature>